<evidence type="ECO:0000313" key="1">
    <source>
        <dbReference type="EMBL" id="CAF0843275.1"/>
    </source>
</evidence>
<comment type="caution">
    <text evidence="1">The sequence shown here is derived from an EMBL/GenBank/DDBJ whole genome shotgun (WGS) entry which is preliminary data.</text>
</comment>
<evidence type="ECO:0000313" key="3">
    <source>
        <dbReference type="EMBL" id="CAF1143311.1"/>
    </source>
</evidence>
<dbReference type="OrthoDB" id="10153135at2759"/>
<dbReference type="Proteomes" id="UP000663832">
    <property type="component" value="Unassembled WGS sequence"/>
</dbReference>
<evidence type="ECO:0000313" key="4">
    <source>
        <dbReference type="Proteomes" id="UP000663832"/>
    </source>
</evidence>
<reference evidence="1" key="1">
    <citation type="submission" date="2021-02" db="EMBL/GenBank/DDBJ databases">
        <authorList>
            <person name="Nowell W R."/>
        </authorList>
    </citation>
    <scope>NUCLEOTIDE SEQUENCE</scope>
</reference>
<keyword evidence="4" id="KW-1185">Reference proteome</keyword>
<sequence length="169" mass="19866">MYNIYTARSHKGYDQHCVTQHQTSTNHSNQTAFDPVRYLAALHALVADGPNSGAARAAANYTDRPYLNHYRTLDDLSYARLDDNYLRAVRNYVYRNSNRRNYRNHVVYCNDVDFDVDDVDLDVYAPYDRDEIDRAARLCFDHRYDPDGYDVARNYLAPFNRFGDDDEWN</sequence>
<dbReference type="EMBL" id="CAJNOM010000031">
    <property type="protein sequence ID" value="CAF0857447.1"/>
    <property type="molecule type" value="Genomic_DNA"/>
</dbReference>
<dbReference type="AlphaFoldDB" id="A0A813VYU7"/>
<name>A0A813VYU7_9BILA</name>
<dbReference type="Proteomes" id="UP000663877">
    <property type="component" value="Unassembled WGS sequence"/>
</dbReference>
<organism evidence="1 4">
    <name type="scientific">Adineta steineri</name>
    <dbReference type="NCBI Taxonomy" id="433720"/>
    <lineage>
        <taxon>Eukaryota</taxon>
        <taxon>Metazoa</taxon>
        <taxon>Spiralia</taxon>
        <taxon>Gnathifera</taxon>
        <taxon>Rotifera</taxon>
        <taxon>Eurotatoria</taxon>
        <taxon>Bdelloidea</taxon>
        <taxon>Adinetida</taxon>
        <taxon>Adinetidae</taxon>
        <taxon>Adineta</taxon>
    </lineage>
</organism>
<dbReference type="EMBL" id="CAJNOI010000160">
    <property type="protein sequence ID" value="CAF1143311.1"/>
    <property type="molecule type" value="Genomic_DNA"/>
</dbReference>
<proteinExistence type="predicted"/>
<protein>
    <submittedName>
        <fullName evidence="1">Uncharacterized protein</fullName>
    </submittedName>
</protein>
<dbReference type="EMBL" id="CAJNOM010000027">
    <property type="protein sequence ID" value="CAF0843275.1"/>
    <property type="molecule type" value="Genomic_DNA"/>
</dbReference>
<evidence type="ECO:0000313" key="2">
    <source>
        <dbReference type="EMBL" id="CAF0857447.1"/>
    </source>
</evidence>
<gene>
    <name evidence="3" type="ORF">BJG266_LOCUS23672</name>
    <name evidence="1" type="ORF">QVE165_LOCUS6427</name>
    <name evidence="2" type="ORF">QVE165_LOCUS7176</name>
</gene>
<accession>A0A813VYU7</accession>